<feature type="transmembrane region" description="Helical" evidence="8">
    <location>
        <begin position="70"/>
        <end position="90"/>
    </location>
</feature>
<dbReference type="PANTHER" id="PTHR43047">
    <property type="entry name" value="TWO-COMPONENT HISTIDINE PROTEIN KINASE"/>
    <property type="match status" value="1"/>
</dbReference>
<dbReference type="InterPro" id="IPR005467">
    <property type="entry name" value="His_kinase_dom"/>
</dbReference>
<keyword evidence="8" id="KW-1133">Transmembrane helix</keyword>
<comment type="catalytic activity">
    <reaction evidence="1">
        <text>ATP + protein L-histidine = ADP + protein N-phospho-L-histidine.</text>
        <dbReference type="EC" id="2.7.13.3"/>
    </reaction>
</comment>
<feature type="modified residue" description="4-aspartylphosphate" evidence="6">
    <location>
        <position position="775"/>
    </location>
</feature>
<feature type="transmembrane region" description="Helical" evidence="8">
    <location>
        <begin position="244"/>
        <end position="264"/>
    </location>
</feature>
<dbReference type="PRINTS" id="PR00344">
    <property type="entry name" value="BCTRLSENSOR"/>
</dbReference>
<keyword evidence="4" id="KW-0808">Transferase</keyword>
<sequence>MNRLSDPSVKPEFFSSTEPLKDGFAVSRLYKLRRNVAKAPFRFLIFLVPVVVMWTLLMSVGAAMHGSNLFAIQFSPHIAHYTIIIGMIIYPARLFWVPVVVFTFVFLMPIFLPISGMDHWRELLITAPWVVVFFLIINIVSAVITGLVAMRTLQRAKTLLSAYAADMTMVLVTQAGFLALNLAMIATFYTYMANLSPDLQALMGFDDSFLSLAIKRTLRGCTVLLVFFLAVLQKAELKDAQYVAPTLAIYFCLAILHLEGYGGFQPMDAILVAIALCFVLPPRIAPLAQATGFALYSGMTGNLLKDIIPTDARDNLMDYYAIILLAFVGYILSYRGFVEHREQTSKASIRRLDAARDFAGVGIFVVNQNQAIIQLDRTGQRMFSLEHPFVPIFDLFERFEPDAQAKLATLGIVEPGQTAELVLHVRGRSEKIRILRILVWAERSESGAKLAYGLVMDVTVQAAQREDLEKALAVLEEKDERQRRMFSIISHEIRTPASVMSMLIEDLGEETVAKLQPKLKEASHQLLGVLSDMRQAVNPEQNLAVVKKPYKPSELADTVRNTYQDQASKYKMTIGVTLGRNAHMSRVGDSARLKQLIGNLVRNAIIHSRGRKIDIGFDCVRDEDDNPWSVWTVKDDGIGIAPEQVERLFEPFERGSSDPRNQADGSGLGLYIAKTAVELLGGTIEYVKQPRGACYMISVPEDVSNDPDEVAAVRKTADPARLAQMDVLLVEDNALVADVTKARLEKIFRSVTLARTGVEAMYALSSATPDLLVTDLFMPEMEGDVLIKTLIERGHTFPMIGLTAAAVGNDMERFHEAGASLVLSKPMDMDMLLAHLADQLEKADNA</sequence>
<keyword evidence="12" id="KW-1185">Reference proteome</keyword>
<evidence type="ECO:0000259" key="10">
    <source>
        <dbReference type="PROSITE" id="PS50110"/>
    </source>
</evidence>
<dbReference type="SMART" id="SM00387">
    <property type="entry name" value="HATPase_c"/>
    <property type="match status" value="1"/>
</dbReference>
<evidence type="ECO:0000256" key="1">
    <source>
        <dbReference type="ARBA" id="ARBA00000085"/>
    </source>
</evidence>
<dbReference type="CDD" id="cd00082">
    <property type="entry name" value="HisKA"/>
    <property type="match status" value="1"/>
</dbReference>
<feature type="transmembrane region" description="Helical" evidence="8">
    <location>
        <begin position="95"/>
        <end position="114"/>
    </location>
</feature>
<dbReference type="Pfam" id="PF00072">
    <property type="entry name" value="Response_reg"/>
    <property type="match status" value="1"/>
</dbReference>
<evidence type="ECO:0000256" key="6">
    <source>
        <dbReference type="PROSITE-ProRule" id="PRU00169"/>
    </source>
</evidence>
<feature type="transmembrane region" description="Helical" evidence="8">
    <location>
        <begin position="317"/>
        <end position="337"/>
    </location>
</feature>
<dbReference type="PROSITE" id="PS50110">
    <property type="entry name" value="RESPONSE_REGULATORY"/>
    <property type="match status" value="1"/>
</dbReference>
<dbReference type="PROSITE" id="PS50109">
    <property type="entry name" value="HIS_KIN"/>
    <property type="match status" value="1"/>
</dbReference>
<reference evidence="11 12" key="1">
    <citation type="submission" date="2020-03" db="EMBL/GenBank/DDBJ databases">
        <title>Bacterial isolates of synthetic phycosphere.</title>
        <authorList>
            <person name="Fu H."/>
            <person name="Moran M.A."/>
        </authorList>
    </citation>
    <scope>NUCLEOTIDE SEQUENCE [LARGE SCALE GENOMIC DNA]</scope>
    <source>
        <strain evidence="11 12">HF1</strain>
    </source>
</reference>
<proteinExistence type="predicted"/>
<dbReference type="PANTHER" id="PTHR43047:SF62">
    <property type="entry name" value="SENSOR HISTIDINE KINASE DPIB"/>
    <property type="match status" value="1"/>
</dbReference>
<evidence type="ECO:0000256" key="4">
    <source>
        <dbReference type="ARBA" id="ARBA00022679"/>
    </source>
</evidence>
<keyword evidence="8" id="KW-0472">Membrane</keyword>
<feature type="coiled-coil region" evidence="7">
    <location>
        <begin position="458"/>
        <end position="485"/>
    </location>
</feature>
<dbReference type="SMART" id="SM00448">
    <property type="entry name" value="REC"/>
    <property type="match status" value="1"/>
</dbReference>
<dbReference type="Pfam" id="PF02518">
    <property type="entry name" value="HATPase_c"/>
    <property type="match status" value="1"/>
</dbReference>
<dbReference type="InterPro" id="IPR011006">
    <property type="entry name" value="CheY-like_superfamily"/>
</dbReference>
<keyword evidence="8" id="KW-0812">Transmembrane</keyword>
<keyword evidence="3 6" id="KW-0597">Phosphoprotein</keyword>
<feature type="transmembrane region" description="Helical" evidence="8">
    <location>
        <begin position="170"/>
        <end position="192"/>
    </location>
</feature>
<dbReference type="InterPro" id="IPR003661">
    <property type="entry name" value="HisK_dim/P_dom"/>
</dbReference>
<feature type="domain" description="Response regulatory" evidence="10">
    <location>
        <begin position="726"/>
        <end position="840"/>
    </location>
</feature>
<protein>
    <recommendedName>
        <fullName evidence="2">histidine kinase</fullName>
        <ecNumber evidence="2">2.7.13.3</ecNumber>
    </recommendedName>
</protein>
<evidence type="ECO:0000313" key="11">
    <source>
        <dbReference type="EMBL" id="NIY72057.1"/>
    </source>
</evidence>
<evidence type="ECO:0000256" key="2">
    <source>
        <dbReference type="ARBA" id="ARBA00012438"/>
    </source>
</evidence>
<dbReference type="EMBL" id="JAATOP010000003">
    <property type="protein sequence ID" value="NIY72057.1"/>
    <property type="molecule type" value="Genomic_DNA"/>
</dbReference>
<evidence type="ECO:0000259" key="9">
    <source>
        <dbReference type="PROSITE" id="PS50109"/>
    </source>
</evidence>
<dbReference type="InterPro" id="IPR036890">
    <property type="entry name" value="HATPase_C_sf"/>
</dbReference>
<keyword evidence="7" id="KW-0175">Coiled coil</keyword>
<evidence type="ECO:0000313" key="12">
    <source>
        <dbReference type="Proteomes" id="UP000709466"/>
    </source>
</evidence>
<feature type="domain" description="Histidine kinase" evidence="9">
    <location>
        <begin position="488"/>
        <end position="703"/>
    </location>
</feature>
<name>A0ABX0VZH5_9RHOB</name>
<dbReference type="CDD" id="cd17546">
    <property type="entry name" value="REC_hyHK_CKI1_RcsC-like"/>
    <property type="match status" value="1"/>
</dbReference>
<keyword evidence="5" id="KW-0418">Kinase</keyword>
<accession>A0ABX0VZH5</accession>
<dbReference type="Gene3D" id="1.10.287.130">
    <property type="match status" value="1"/>
</dbReference>
<dbReference type="Gene3D" id="3.40.50.2300">
    <property type="match status" value="1"/>
</dbReference>
<dbReference type="SUPFAM" id="SSF55874">
    <property type="entry name" value="ATPase domain of HSP90 chaperone/DNA topoisomerase II/histidine kinase"/>
    <property type="match status" value="1"/>
</dbReference>
<evidence type="ECO:0000256" key="3">
    <source>
        <dbReference type="ARBA" id="ARBA00022553"/>
    </source>
</evidence>
<gene>
    <name evidence="11" type="ORF">HCZ30_06365</name>
</gene>
<dbReference type="Proteomes" id="UP000709466">
    <property type="component" value="Unassembled WGS sequence"/>
</dbReference>
<feature type="transmembrane region" description="Helical" evidence="8">
    <location>
        <begin position="41"/>
        <end position="64"/>
    </location>
</feature>
<dbReference type="InterPro" id="IPR001789">
    <property type="entry name" value="Sig_transdc_resp-reg_receiver"/>
</dbReference>
<organism evidence="11 12">
    <name type="scientific">Marivivens donghaensis</name>
    <dbReference type="NCBI Taxonomy" id="1699413"/>
    <lineage>
        <taxon>Bacteria</taxon>
        <taxon>Pseudomonadati</taxon>
        <taxon>Pseudomonadota</taxon>
        <taxon>Alphaproteobacteria</taxon>
        <taxon>Rhodobacterales</taxon>
        <taxon>Paracoccaceae</taxon>
        <taxon>Marivivens group</taxon>
        <taxon>Marivivens</taxon>
    </lineage>
</organism>
<feature type="transmembrane region" description="Helical" evidence="8">
    <location>
        <begin position="126"/>
        <end position="149"/>
    </location>
</feature>
<dbReference type="InterPro" id="IPR004358">
    <property type="entry name" value="Sig_transdc_His_kin-like_C"/>
</dbReference>
<evidence type="ECO:0000256" key="7">
    <source>
        <dbReference type="SAM" id="Coils"/>
    </source>
</evidence>
<evidence type="ECO:0000256" key="5">
    <source>
        <dbReference type="ARBA" id="ARBA00022777"/>
    </source>
</evidence>
<dbReference type="EC" id="2.7.13.3" evidence="2"/>
<evidence type="ECO:0000256" key="8">
    <source>
        <dbReference type="SAM" id="Phobius"/>
    </source>
</evidence>
<feature type="transmembrane region" description="Helical" evidence="8">
    <location>
        <begin position="270"/>
        <end position="296"/>
    </location>
</feature>
<dbReference type="InterPro" id="IPR036097">
    <property type="entry name" value="HisK_dim/P_sf"/>
</dbReference>
<dbReference type="InterPro" id="IPR003594">
    <property type="entry name" value="HATPase_dom"/>
</dbReference>
<dbReference type="SUPFAM" id="SSF47384">
    <property type="entry name" value="Homodimeric domain of signal transducing histidine kinase"/>
    <property type="match status" value="1"/>
</dbReference>
<dbReference type="RefSeq" id="WP_167637443.1">
    <property type="nucleotide sequence ID" value="NZ_JAATOP010000003.1"/>
</dbReference>
<comment type="caution">
    <text evidence="11">The sequence shown here is derived from an EMBL/GenBank/DDBJ whole genome shotgun (WGS) entry which is preliminary data.</text>
</comment>
<dbReference type="Gene3D" id="3.30.565.10">
    <property type="entry name" value="Histidine kinase-like ATPase, C-terminal domain"/>
    <property type="match status" value="1"/>
</dbReference>
<dbReference type="SUPFAM" id="SSF52172">
    <property type="entry name" value="CheY-like"/>
    <property type="match status" value="1"/>
</dbReference>